<dbReference type="Proteomes" id="UP000283509">
    <property type="component" value="Unassembled WGS sequence"/>
</dbReference>
<comment type="caution">
    <text evidence="1">The sequence shown here is derived from an EMBL/GenBank/DDBJ whole genome shotgun (WGS) entry which is preliminary data.</text>
</comment>
<accession>A0A3R7MNA4</accession>
<evidence type="ECO:0000313" key="1">
    <source>
        <dbReference type="EMBL" id="ROT66040.1"/>
    </source>
</evidence>
<dbReference type="EMBL" id="QCYY01002998">
    <property type="protein sequence ID" value="ROT66040.1"/>
    <property type="molecule type" value="Genomic_DNA"/>
</dbReference>
<reference evidence="1 2" key="1">
    <citation type="submission" date="2018-04" db="EMBL/GenBank/DDBJ databases">
        <authorList>
            <person name="Zhang X."/>
            <person name="Yuan J."/>
            <person name="Li F."/>
            <person name="Xiang J."/>
        </authorList>
    </citation>
    <scope>NUCLEOTIDE SEQUENCE [LARGE SCALE GENOMIC DNA]</scope>
    <source>
        <tissue evidence="1">Muscle</tissue>
    </source>
</reference>
<dbReference type="OrthoDB" id="6372610at2759"/>
<gene>
    <name evidence="1" type="ORF">C7M84_015971</name>
</gene>
<organism evidence="1 2">
    <name type="scientific">Penaeus vannamei</name>
    <name type="common">Whiteleg shrimp</name>
    <name type="synonym">Litopenaeus vannamei</name>
    <dbReference type="NCBI Taxonomy" id="6689"/>
    <lineage>
        <taxon>Eukaryota</taxon>
        <taxon>Metazoa</taxon>
        <taxon>Ecdysozoa</taxon>
        <taxon>Arthropoda</taxon>
        <taxon>Crustacea</taxon>
        <taxon>Multicrustacea</taxon>
        <taxon>Malacostraca</taxon>
        <taxon>Eumalacostraca</taxon>
        <taxon>Eucarida</taxon>
        <taxon>Decapoda</taxon>
        <taxon>Dendrobranchiata</taxon>
        <taxon>Penaeoidea</taxon>
        <taxon>Penaeidae</taxon>
        <taxon>Penaeus</taxon>
    </lineage>
</organism>
<dbReference type="AlphaFoldDB" id="A0A3R7MNA4"/>
<name>A0A3R7MNA4_PENVA</name>
<sequence>MLPSACFPLARVLMVAHVSLQKQLTASLITCSLSVLHGGQRDPPEGKCTLEKEVKGGKVKRMASILDESGHFCTNIPGLASAVSLSLAESQKPLLINAGSPRQTARDLRQMLPCSPMLLQSKQRTTFITANLYLRWLDGGEYPWMYFEEAHILEPSLPLPEAVLEFPLQGAGLSKGSMEGHFARAAGPHLHVYFCVRPCLYVHARSGCHAGGKNICVHSVRCGPDNSKFTGHNAPVNCAQNIRDACPSPFSAMRRTDLVELRKIRTRRVVSRGPGDRLPGEGAEARPLALPLSRSRQGMKESPFIKVDGFLPVNVSPPRSLQPQRALATRAPWSMTKGHLESSPMPRFLDARAPRDASLCRRSGCLAPRPREANDPPSPRACLLLSPWNTRRFVPQSPSQFIHQAESFLVDMKELERSPSAAALCRKHYEGRIHHG</sequence>
<reference evidence="1 2" key="2">
    <citation type="submission" date="2019-01" db="EMBL/GenBank/DDBJ databases">
        <title>The decoding of complex shrimp genome reveals the adaptation for benthos swimmer, frequently molting mechanism and breeding impact on genome.</title>
        <authorList>
            <person name="Sun Y."/>
            <person name="Gao Y."/>
            <person name="Yu Y."/>
        </authorList>
    </citation>
    <scope>NUCLEOTIDE SEQUENCE [LARGE SCALE GENOMIC DNA]</scope>
    <source>
        <tissue evidence="1">Muscle</tissue>
    </source>
</reference>
<protein>
    <submittedName>
        <fullName evidence="1">Uncharacterized protein</fullName>
    </submittedName>
</protein>
<keyword evidence="2" id="KW-1185">Reference proteome</keyword>
<evidence type="ECO:0000313" key="2">
    <source>
        <dbReference type="Proteomes" id="UP000283509"/>
    </source>
</evidence>
<proteinExistence type="predicted"/>